<protein>
    <recommendedName>
        <fullName evidence="4">Glycosyl hydrolase</fullName>
    </recommendedName>
</protein>
<keyword evidence="1" id="KW-0732">Signal</keyword>
<gene>
    <name evidence="2" type="ORF">GCM10009765_68250</name>
</gene>
<comment type="caution">
    <text evidence="2">The sequence shown here is derived from an EMBL/GenBank/DDBJ whole genome shotgun (WGS) entry which is preliminary data.</text>
</comment>
<evidence type="ECO:0000256" key="1">
    <source>
        <dbReference type="SAM" id="SignalP"/>
    </source>
</evidence>
<dbReference type="RefSeq" id="WP_344314284.1">
    <property type="nucleotide sequence ID" value="NZ_BAAANY010000032.1"/>
</dbReference>
<name>A0ABN2IPM3_9ACTN</name>
<organism evidence="2 3">
    <name type="scientific">Fodinicola feengrottensis</name>
    <dbReference type="NCBI Taxonomy" id="435914"/>
    <lineage>
        <taxon>Bacteria</taxon>
        <taxon>Bacillati</taxon>
        <taxon>Actinomycetota</taxon>
        <taxon>Actinomycetes</taxon>
        <taxon>Mycobacteriales</taxon>
        <taxon>Fodinicola</taxon>
    </lineage>
</organism>
<sequence length="134" mass="14242">MGFQRRTLVSLAVTGLLAGGLVAAAPSAANAADGCNQNTAKTARSTSVWSRTIELRANTNNVCGWGRISNGDPGDLVWVDRSYDGGAHWEQLSITTIPTNSRTTFTAAYNDQGHLMRACGKAGNRPEVACTGWW</sequence>
<dbReference type="Proteomes" id="UP001500618">
    <property type="component" value="Unassembled WGS sequence"/>
</dbReference>
<feature type="signal peptide" evidence="1">
    <location>
        <begin position="1"/>
        <end position="31"/>
    </location>
</feature>
<evidence type="ECO:0008006" key="4">
    <source>
        <dbReference type="Google" id="ProtNLM"/>
    </source>
</evidence>
<reference evidence="2 3" key="1">
    <citation type="journal article" date="2019" name="Int. J. Syst. Evol. Microbiol.">
        <title>The Global Catalogue of Microorganisms (GCM) 10K type strain sequencing project: providing services to taxonomists for standard genome sequencing and annotation.</title>
        <authorList>
            <consortium name="The Broad Institute Genomics Platform"/>
            <consortium name="The Broad Institute Genome Sequencing Center for Infectious Disease"/>
            <person name="Wu L."/>
            <person name="Ma J."/>
        </authorList>
    </citation>
    <scope>NUCLEOTIDE SEQUENCE [LARGE SCALE GENOMIC DNA]</scope>
    <source>
        <strain evidence="2 3">JCM 14718</strain>
    </source>
</reference>
<accession>A0ABN2IPM3</accession>
<evidence type="ECO:0000313" key="3">
    <source>
        <dbReference type="Proteomes" id="UP001500618"/>
    </source>
</evidence>
<keyword evidence="3" id="KW-1185">Reference proteome</keyword>
<feature type="chain" id="PRO_5045902091" description="Glycosyl hydrolase" evidence="1">
    <location>
        <begin position="32"/>
        <end position="134"/>
    </location>
</feature>
<evidence type="ECO:0000313" key="2">
    <source>
        <dbReference type="EMBL" id="GAA1709157.1"/>
    </source>
</evidence>
<dbReference type="InterPro" id="IPR006311">
    <property type="entry name" value="TAT_signal"/>
</dbReference>
<dbReference type="PROSITE" id="PS51318">
    <property type="entry name" value="TAT"/>
    <property type="match status" value="1"/>
</dbReference>
<proteinExistence type="predicted"/>
<dbReference type="EMBL" id="BAAANY010000032">
    <property type="protein sequence ID" value="GAA1709157.1"/>
    <property type="molecule type" value="Genomic_DNA"/>
</dbReference>